<evidence type="ECO:0000313" key="4">
    <source>
        <dbReference type="Proteomes" id="UP000190064"/>
    </source>
</evidence>
<proteinExistence type="predicted"/>
<keyword evidence="4" id="KW-1185">Reference proteome</keyword>
<organism evidence="3 4">
    <name type="scientific">Oceanospirillum linum</name>
    <dbReference type="NCBI Taxonomy" id="966"/>
    <lineage>
        <taxon>Bacteria</taxon>
        <taxon>Pseudomonadati</taxon>
        <taxon>Pseudomonadota</taxon>
        <taxon>Gammaproteobacteria</taxon>
        <taxon>Oceanospirillales</taxon>
        <taxon>Oceanospirillaceae</taxon>
        <taxon>Oceanospirillum</taxon>
    </lineage>
</organism>
<keyword evidence="2" id="KW-0732">Signal</keyword>
<dbReference type="AlphaFoldDB" id="A0A1T1HDH2"/>
<dbReference type="EMBL" id="MTSD02000002">
    <property type="protein sequence ID" value="OOV87866.1"/>
    <property type="molecule type" value="Genomic_DNA"/>
</dbReference>
<reference evidence="3" key="1">
    <citation type="submission" date="2017-02" db="EMBL/GenBank/DDBJ databases">
        <title>Draft Genome Sequence of the Salt Water Bacterium Oceanospirillum linum ATCC 11336.</title>
        <authorList>
            <person name="Trachtenberg A.M."/>
            <person name="Carney J.G."/>
            <person name="Linnane J.D."/>
            <person name="Rheaume B.A."/>
            <person name="Pitts N.L."/>
            <person name="Mykles D.L."/>
            <person name="Maclea K.S."/>
        </authorList>
    </citation>
    <scope>NUCLEOTIDE SEQUENCE [LARGE SCALE GENOMIC DNA]</scope>
    <source>
        <strain evidence="3">ATCC 11336</strain>
    </source>
</reference>
<comment type="caution">
    <text evidence="3">The sequence shown here is derived from an EMBL/GenBank/DDBJ whole genome shotgun (WGS) entry which is preliminary data.</text>
</comment>
<evidence type="ECO:0008006" key="5">
    <source>
        <dbReference type="Google" id="ProtNLM"/>
    </source>
</evidence>
<protein>
    <recommendedName>
        <fullName evidence="5">TolC family protein</fullName>
    </recommendedName>
</protein>
<accession>A0A1T1HDH2</accession>
<evidence type="ECO:0000256" key="1">
    <source>
        <dbReference type="SAM" id="Coils"/>
    </source>
</evidence>
<name>A0A1T1HDH2_OCELI</name>
<feature type="chain" id="PRO_5010554330" description="TolC family protein" evidence="2">
    <location>
        <begin position="31"/>
        <end position="240"/>
    </location>
</feature>
<sequence>MTTLFSLIRTLLLIALMTTGMVMLANSANAAVMSATQFYAQSAEALVEETRRLEEQTTKALQLHQQLLKNQVSTREAFHYHLYKLTTAEQTTDEILNPARFRIGIPSKHGIKPEQYPAMQISLTKDSPLNTRSADIRDLVREESRRYEEVLQDNEAAFTEVQESLSYLSELHQQLMASRTSDEAKRKYEQLLRRLSTAKQQYYRALDEFCIAAAQAEYKGLTGKRLVPGSSPFQLSGAGS</sequence>
<evidence type="ECO:0000313" key="3">
    <source>
        <dbReference type="EMBL" id="OOV87866.1"/>
    </source>
</evidence>
<evidence type="ECO:0000256" key="2">
    <source>
        <dbReference type="SAM" id="SignalP"/>
    </source>
</evidence>
<feature type="coiled-coil region" evidence="1">
    <location>
        <begin position="181"/>
        <end position="208"/>
    </location>
</feature>
<keyword evidence="1" id="KW-0175">Coiled coil</keyword>
<dbReference type="RefSeq" id="WP_078319216.1">
    <property type="nucleotide sequence ID" value="NZ_FXTS01000002.1"/>
</dbReference>
<gene>
    <name evidence="3" type="ORF">BTA35_0207670</name>
</gene>
<feature type="signal peptide" evidence="2">
    <location>
        <begin position="1"/>
        <end position="30"/>
    </location>
</feature>
<dbReference type="Proteomes" id="UP000190064">
    <property type="component" value="Unassembled WGS sequence"/>
</dbReference>